<dbReference type="InterPro" id="IPR040686">
    <property type="entry name" value="PurK_C"/>
</dbReference>
<comment type="similarity">
    <text evidence="5 6">Belongs to the PurK/PurT family.</text>
</comment>
<comment type="catalytic activity">
    <reaction evidence="5 6">
        <text>5-amino-1-(5-phospho-beta-D-ribosyl)imidazole + hydrogencarbonate + ATP = 5-carboxyamino-1-(5-phospho-D-ribosyl)imidazole + ADP + phosphate + 2 H(+)</text>
        <dbReference type="Rhea" id="RHEA:19317"/>
        <dbReference type="ChEBI" id="CHEBI:15378"/>
        <dbReference type="ChEBI" id="CHEBI:17544"/>
        <dbReference type="ChEBI" id="CHEBI:30616"/>
        <dbReference type="ChEBI" id="CHEBI:43474"/>
        <dbReference type="ChEBI" id="CHEBI:58730"/>
        <dbReference type="ChEBI" id="CHEBI:137981"/>
        <dbReference type="ChEBI" id="CHEBI:456216"/>
        <dbReference type="EC" id="6.3.4.18"/>
    </reaction>
</comment>
<dbReference type="EC" id="6.3.4.18" evidence="5 6"/>
<dbReference type="InterPro" id="IPR011761">
    <property type="entry name" value="ATP-grasp"/>
</dbReference>
<dbReference type="InterPro" id="IPR054350">
    <property type="entry name" value="PurT/PurK_preATP-grasp"/>
</dbReference>
<feature type="binding site" evidence="5">
    <location>
        <begin position="138"/>
        <end position="144"/>
    </location>
    <ligand>
        <name>ATP</name>
        <dbReference type="ChEBI" id="CHEBI:30616"/>
    </ligand>
</feature>
<dbReference type="RefSeq" id="WP_163112627.1">
    <property type="nucleotide sequence ID" value="NZ_JAAAWP010000012.1"/>
</dbReference>
<name>A0A6L9MXG2_9ALTE</name>
<keyword evidence="3 5" id="KW-0658">Purine biosynthesis</keyword>
<accession>A0A6L9MXG2</accession>
<feature type="binding site" evidence="5">
    <location>
        <position position="181"/>
    </location>
    <ligand>
        <name>ATP</name>
        <dbReference type="ChEBI" id="CHEBI:30616"/>
    </ligand>
</feature>
<dbReference type="GO" id="GO:0006189">
    <property type="term" value="P:'de novo' IMP biosynthetic process"/>
    <property type="evidence" value="ECO:0007669"/>
    <property type="project" value="UniProtKB-UniRule"/>
</dbReference>
<dbReference type="PROSITE" id="PS50975">
    <property type="entry name" value="ATP_GRASP"/>
    <property type="match status" value="1"/>
</dbReference>
<dbReference type="InterPro" id="IPR005875">
    <property type="entry name" value="PurK"/>
</dbReference>
<dbReference type="NCBIfam" id="TIGR01161">
    <property type="entry name" value="purK"/>
    <property type="match status" value="1"/>
</dbReference>
<dbReference type="UniPathway" id="UPA00074">
    <property type="reaction ID" value="UER00942"/>
</dbReference>
<comment type="subunit">
    <text evidence="5 6">Homodimer.</text>
</comment>
<feature type="binding site" evidence="5">
    <location>
        <position position="204"/>
    </location>
    <ligand>
        <name>ATP</name>
        <dbReference type="ChEBI" id="CHEBI:30616"/>
    </ligand>
</feature>
<dbReference type="GO" id="GO:0046872">
    <property type="term" value="F:metal ion binding"/>
    <property type="evidence" value="ECO:0007669"/>
    <property type="project" value="InterPro"/>
</dbReference>
<comment type="pathway">
    <text evidence="5 6">Purine metabolism; IMP biosynthesis via de novo pathway; 5-amino-1-(5-phospho-D-ribosyl)imidazole-4-carboxylate from 5-amino-1-(5-phospho-D-ribosyl)imidazole (N5-CAIR route): step 1/2.</text>
</comment>
<dbReference type="Pfam" id="PF02222">
    <property type="entry name" value="ATP-grasp"/>
    <property type="match status" value="1"/>
</dbReference>
<dbReference type="GO" id="GO:0005829">
    <property type="term" value="C:cytosol"/>
    <property type="evidence" value="ECO:0007669"/>
    <property type="project" value="TreeGrafter"/>
</dbReference>
<dbReference type="PANTHER" id="PTHR11609:SF5">
    <property type="entry name" value="PHOSPHORIBOSYLAMINOIMIDAZOLE CARBOXYLASE"/>
    <property type="match status" value="1"/>
</dbReference>
<keyword evidence="9" id="KW-1185">Reference proteome</keyword>
<gene>
    <name evidence="5 6" type="primary">purK</name>
    <name evidence="8" type="ORF">GTW09_15640</name>
</gene>
<feature type="binding site" evidence="5">
    <location>
        <begin position="258"/>
        <end position="259"/>
    </location>
    <ligand>
        <name>ATP</name>
        <dbReference type="ChEBI" id="CHEBI:30616"/>
    </ligand>
</feature>
<dbReference type="Pfam" id="PF17769">
    <property type="entry name" value="PurK_C"/>
    <property type="match status" value="1"/>
</dbReference>
<evidence type="ECO:0000256" key="2">
    <source>
        <dbReference type="ARBA" id="ARBA00022741"/>
    </source>
</evidence>
<evidence type="ECO:0000313" key="9">
    <source>
        <dbReference type="Proteomes" id="UP000478837"/>
    </source>
</evidence>
<dbReference type="PANTHER" id="PTHR11609">
    <property type="entry name" value="PURINE BIOSYNTHESIS PROTEIN 6/7, PUR6/7"/>
    <property type="match status" value="1"/>
</dbReference>
<comment type="caution">
    <text evidence="8">The sequence shown here is derived from an EMBL/GenBank/DDBJ whole genome shotgun (WGS) entry which is preliminary data.</text>
</comment>
<dbReference type="Pfam" id="PF22660">
    <property type="entry name" value="RS_preATP-grasp-like"/>
    <property type="match status" value="1"/>
</dbReference>
<dbReference type="FunFam" id="3.30.470.20:FF:000029">
    <property type="entry name" value="N5-carboxyaminoimidazole ribonucleotide synthase"/>
    <property type="match status" value="1"/>
</dbReference>
<proteinExistence type="inferred from homology"/>
<evidence type="ECO:0000256" key="1">
    <source>
        <dbReference type="ARBA" id="ARBA00022598"/>
    </source>
</evidence>
<evidence type="ECO:0000256" key="3">
    <source>
        <dbReference type="ARBA" id="ARBA00022755"/>
    </source>
</evidence>
<feature type="binding site" evidence="5">
    <location>
        <position position="93"/>
    </location>
    <ligand>
        <name>ATP</name>
        <dbReference type="ChEBI" id="CHEBI:30616"/>
    </ligand>
</feature>
<dbReference type="GO" id="GO:0005524">
    <property type="term" value="F:ATP binding"/>
    <property type="evidence" value="ECO:0007669"/>
    <property type="project" value="UniProtKB-UniRule"/>
</dbReference>
<evidence type="ECO:0000256" key="5">
    <source>
        <dbReference type="HAMAP-Rule" id="MF_01928"/>
    </source>
</evidence>
<dbReference type="NCBIfam" id="NF004679">
    <property type="entry name" value="PRK06019.1-5"/>
    <property type="match status" value="1"/>
</dbReference>
<dbReference type="SUPFAM" id="SSF51246">
    <property type="entry name" value="Rudiment single hybrid motif"/>
    <property type="match status" value="1"/>
</dbReference>
<evidence type="ECO:0000259" key="7">
    <source>
        <dbReference type="PROSITE" id="PS50975"/>
    </source>
</evidence>
<dbReference type="Gene3D" id="3.30.470.20">
    <property type="entry name" value="ATP-grasp fold, B domain"/>
    <property type="match status" value="1"/>
</dbReference>
<dbReference type="InterPro" id="IPR016185">
    <property type="entry name" value="PreATP-grasp_dom_sf"/>
</dbReference>
<keyword evidence="1 5" id="KW-0436">Ligase</keyword>
<organism evidence="8 9">
    <name type="scientific">Alteromonas hispanica</name>
    <dbReference type="NCBI Taxonomy" id="315421"/>
    <lineage>
        <taxon>Bacteria</taxon>
        <taxon>Pseudomonadati</taxon>
        <taxon>Pseudomonadota</taxon>
        <taxon>Gammaproteobacteria</taxon>
        <taxon>Alteromonadales</taxon>
        <taxon>Alteromonadaceae</taxon>
        <taxon>Alteromonas/Salinimonas group</taxon>
        <taxon>Alteromonas</taxon>
    </lineage>
</organism>
<evidence type="ECO:0000256" key="4">
    <source>
        <dbReference type="ARBA" id="ARBA00022840"/>
    </source>
</evidence>
<evidence type="ECO:0000313" key="8">
    <source>
        <dbReference type="EMBL" id="NDW22954.1"/>
    </source>
</evidence>
<evidence type="ECO:0000256" key="6">
    <source>
        <dbReference type="RuleBase" id="RU361200"/>
    </source>
</evidence>
<feature type="binding site" evidence="5">
    <location>
        <begin position="173"/>
        <end position="176"/>
    </location>
    <ligand>
        <name>ATP</name>
        <dbReference type="ChEBI" id="CHEBI:30616"/>
    </ligand>
</feature>
<protein>
    <recommendedName>
        <fullName evidence="5 6">N5-carboxyaminoimidazole ribonucleotide synthase</fullName>
        <shortName evidence="5 6">N5-CAIR synthase</shortName>
        <ecNumber evidence="5 6">6.3.4.18</ecNumber>
    </recommendedName>
    <alternativeName>
        <fullName evidence="5 6">5-(carboxyamino)imidazole ribonucleotide synthetase</fullName>
    </alternativeName>
</protein>
<dbReference type="GO" id="GO:0034028">
    <property type="term" value="F:5-(carboxyamino)imidazole ribonucleotide synthase activity"/>
    <property type="evidence" value="ECO:0007669"/>
    <property type="project" value="UniProtKB-UniRule"/>
</dbReference>
<dbReference type="Gene3D" id="3.30.1490.20">
    <property type="entry name" value="ATP-grasp fold, A domain"/>
    <property type="match status" value="1"/>
</dbReference>
<comment type="function">
    <text evidence="5">Catalyzes the ATP-dependent conversion of 5-aminoimidazole ribonucleotide (AIR) and HCO(3)(-) to N5-carboxyaminoimidazole ribonucleotide (N5-CAIR).</text>
</comment>
<dbReference type="InterPro" id="IPR013815">
    <property type="entry name" value="ATP_grasp_subdomain_1"/>
</dbReference>
<dbReference type="Gene3D" id="3.40.50.20">
    <property type="match status" value="1"/>
</dbReference>
<dbReference type="SUPFAM" id="SSF56059">
    <property type="entry name" value="Glutathione synthetase ATP-binding domain-like"/>
    <property type="match status" value="1"/>
</dbReference>
<keyword evidence="2 5" id="KW-0547">Nucleotide-binding</keyword>
<dbReference type="GO" id="GO:0004638">
    <property type="term" value="F:phosphoribosylaminoimidazole carboxylase activity"/>
    <property type="evidence" value="ECO:0007669"/>
    <property type="project" value="InterPro"/>
</dbReference>
<dbReference type="Proteomes" id="UP000478837">
    <property type="component" value="Unassembled WGS sequence"/>
</dbReference>
<feature type="binding site" evidence="5">
    <location>
        <position position="133"/>
    </location>
    <ligand>
        <name>ATP</name>
        <dbReference type="ChEBI" id="CHEBI:30616"/>
    </ligand>
</feature>
<feature type="domain" description="ATP-grasp" evidence="7">
    <location>
        <begin position="97"/>
        <end position="288"/>
    </location>
</feature>
<dbReference type="EMBL" id="JAAAWP010000012">
    <property type="protein sequence ID" value="NDW22954.1"/>
    <property type="molecule type" value="Genomic_DNA"/>
</dbReference>
<sequence>MRVVVYGAGQLAQMMYLAGSPLGIDVQAVDVNSDTVVHPVSKTPLDIPLDEAIEGADALTVEFEHVPERLLEVAAQTNKLMPNIQSILVGADRVREKQLLQSMDVANCEHQVVTHLDQLDACVDALGNKLILKASRDGYDGYGQWRLSDESELPDLKKSLQGLDLEAVPLVVEKMVNFDRELSLIGVRNAKGDIRTYPLAENLHHQGQLHVSVAPATNVDSELQEQAHTIFTKLAEGMDYVGVLAVELFQVSNTLLVNELAPRVHNSGHWSQSGAVTSQFENHLRAVCGLPLGDTSPLGPSAMVNIIGCSSFSRELLSIDGSHLHWYGKSVREKRKMGHINVTTQSYQQLGEKLMALGQYLPLEYFPKLVAEATRLKG</sequence>
<comment type="function">
    <text evidence="6">Catalyzes the ATP-dependent conversion of 5-aminoimidazole ribonucleotide (AIR) and HCO(3)- to N5-carboxyaminoimidazole ribonucleotide (N5-CAIR).</text>
</comment>
<dbReference type="AlphaFoldDB" id="A0A6L9MXG2"/>
<keyword evidence="4 5" id="KW-0067">ATP-binding</keyword>
<reference evidence="8 9" key="1">
    <citation type="submission" date="2020-01" db="EMBL/GenBank/DDBJ databases">
        <title>Genomes of bacteria type strains.</title>
        <authorList>
            <person name="Chen J."/>
            <person name="Zhu S."/>
            <person name="Yang J."/>
        </authorList>
    </citation>
    <scope>NUCLEOTIDE SEQUENCE [LARGE SCALE GENOMIC DNA]</scope>
    <source>
        <strain evidence="8 9">LMG 22958</strain>
    </source>
</reference>
<dbReference type="HAMAP" id="MF_01928">
    <property type="entry name" value="PurK"/>
    <property type="match status" value="1"/>
</dbReference>
<dbReference type="InterPro" id="IPR003135">
    <property type="entry name" value="ATP-grasp_carboxylate-amine"/>
</dbReference>
<dbReference type="InterPro" id="IPR011054">
    <property type="entry name" value="Rudment_hybrid_motif"/>
</dbReference>
<dbReference type="SUPFAM" id="SSF52440">
    <property type="entry name" value="PreATP-grasp domain"/>
    <property type="match status" value="1"/>
</dbReference>